<reference evidence="2 3" key="2">
    <citation type="submission" date="2018-12" db="EMBL/GenBank/DDBJ databases">
        <title>Draft genome sequence of Haloarcula hispinica strain 18.1, an halophilic archaeon isolated from Chott El Jerid of Southern Tunisia.</title>
        <authorList>
            <person name="Najjari A."/>
            <person name="Ben Dhia O."/>
            <person name="Ferjani R."/>
            <person name="Mahjoubi M."/>
            <person name="Sghaier H."/>
            <person name="Elshahed M."/>
            <person name="Ouzari H.I."/>
            <person name="Cherid A."/>
            <person name="Youssef N."/>
        </authorList>
    </citation>
    <scope>NUCLEOTIDE SEQUENCE [LARGE SCALE GENOMIC DNA]</scope>
    <source>
        <strain evidence="2 3">18.1</strain>
    </source>
</reference>
<dbReference type="Proteomes" id="UP000293535">
    <property type="component" value="Unassembled WGS sequence"/>
</dbReference>
<gene>
    <name evidence="1" type="ORF">EGO51_04720</name>
    <name evidence="2" type="ORF">ELS20_16715</name>
</gene>
<accession>A0A482TGK3</accession>
<evidence type="ECO:0000313" key="2">
    <source>
        <dbReference type="EMBL" id="RYJ11455.1"/>
    </source>
</evidence>
<sequence length="98" mass="10827">MDYSDTERIVDESLEFPVTHTAVIEQIGAIEITSPSGNSVTIQETLDPVEEESYLTADALYTSIIGNLDETFIGRKYYDDRGGIAIGTEIRDESTVSF</sequence>
<dbReference type="Proteomes" id="UP000326244">
    <property type="component" value="Unassembled WGS sequence"/>
</dbReference>
<dbReference type="EMBL" id="RZIG01000002">
    <property type="protein sequence ID" value="RYJ11455.1"/>
    <property type="molecule type" value="Genomic_DNA"/>
</dbReference>
<name>A0A482TGK3_HALHI</name>
<proteinExistence type="predicted"/>
<evidence type="ECO:0000313" key="3">
    <source>
        <dbReference type="Proteomes" id="UP000293535"/>
    </source>
</evidence>
<organism evidence="2 3">
    <name type="scientific">Haloarcula hispanica</name>
    <dbReference type="NCBI Taxonomy" id="51589"/>
    <lineage>
        <taxon>Archaea</taxon>
        <taxon>Methanobacteriati</taxon>
        <taxon>Methanobacteriota</taxon>
        <taxon>Stenosarchaea group</taxon>
        <taxon>Halobacteria</taxon>
        <taxon>Halobacteriales</taxon>
        <taxon>Haloarculaceae</taxon>
        <taxon>Haloarcula</taxon>
    </lineage>
</organism>
<dbReference type="AlphaFoldDB" id="A0A482TGK3"/>
<reference evidence="1 4" key="1">
    <citation type="submission" date="2018-11" db="EMBL/GenBank/DDBJ databases">
        <title>Genomic analysis of Haloarcula hispanica CBA1121.</title>
        <authorList>
            <person name="Kim Y.B."/>
            <person name="Roh S.W."/>
        </authorList>
    </citation>
    <scope>NUCLEOTIDE SEQUENCE [LARGE SCALE GENOMIC DNA]</scope>
    <source>
        <strain evidence="1 4">CBA1121</strain>
    </source>
</reference>
<evidence type="ECO:0000313" key="4">
    <source>
        <dbReference type="Proteomes" id="UP000326244"/>
    </source>
</evidence>
<comment type="caution">
    <text evidence="2">The sequence shown here is derived from an EMBL/GenBank/DDBJ whole genome shotgun (WGS) entry which is preliminary data.</text>
</comment>
<dbReference type="Pfam" id="PF19102">
    <property type="entry name" value="DUF5789"/>
    <property type="match status" value="1"/>
</dbReference>
<evidence type="ECO:0000313" key="1">
    <source>
        <dbReference type="EMBL" id="KAA9409124.1"/>
    </source>
</evidence>
<dbReference type="EMBL" id="RQWK01000001">
    <property type="protein sequence ID" value="KAA9409124.1"/>
    <property type="molecule type" value="Genomic_DNA"/>
</dbReference>
<dbReference type="InterPro" id="IPR043899">
    <property type="entry name" value="DUF5789"/>
</dbReference>
<protein>
    <submittedName>
        <fullName evidence="2">Uncharacterized protein</fullName>
    </submittedName>
</protein>
<dbReference type="RefSeq" id="WP_064288306.1">
    <property type="nucleotide sequence ID" value="NZ_CABITY010000002.1"/>
</dbReference>